<gene>
    <name evidence="3" type="ORF">CQ394_15055</name>
</gene>
<dbReference type="Proteomes" id="UP000220840">
    <property type="component" value="Unassembled WGS sequence"/>
</dbReference>
<dbReference type="RefSeq" id="WP_058294129.1">
    <property type="nucleotide sequence ID" value="NZ_CAKJVF010000274.1"/>
</dbReference>
<dbReference type="PANTHER" id="PTHR38435:SF1">
    <property type="entry name" value="DUF871 DOMAIN-CONTAINING PROTEIN"/>
    <property type="match status" value="1"/>
</dbReference>
<dbReference type="InterPro" id="IPR043797">
    <property type="entry name" value="MupG_N"/>
</dbReference>
<name>A0A2A7MFT3_9CLOT</name>
<proteinExistence type="predicted"/>
<dbReference type="Gene3D" id="2.40.100.10">
    <property type="entry name" value="Cyclophilin-like"/>
    <property type="match status" value="1"/>
</dbReference>
<dbReference type="PANTHER" id="PTHR38435">
    <property type="match status" value="1"/>
</dbReference>
<comment type="caution">
    <text evidence="3">The sequence shown here is derived from an EMBL/GenBank/DDBJ whole genome shotgun (WGS) entry which is preliminary data.</text>
</comment>
<dbReference type="EMBL" id="PDCJ01000002">
    <property type="protein sequence ID" value="PEG29958.1"/>
    <property type="molecule type" value="Genomic_DNA"/>
</dbReference>
<protein>
    <submittedName>
        <fullName evidence="3">DUF871 domain-containing protein</fullName>
    </submittedName>
</protein>
<dbReference type="Gene3D" id="3.20.20.70">
    <property type="entry name" value="Aldolase class I"/>
    <property type="match status" value="1"/>
</dbReference>
<evidence type="ECO:0000313" key="3">
    <source>
        <dbReference type="EMBL" id="PEG29958.1"/>
    </source>
</evidence>
<organism evidence="3 4">
    <name type="scientific">Clostridium neonatale</name>
    <dbReference type="NCBI Taxonomy" id="137838"/>
    <lineage>
        <taxon>Bacteria</taxon>
        <taxon>Bacillati</taxon>
        <taxon>Bacillota</taxon>
        <taxon>Clostridia</taxon>
        <taxon>Eubacteriales</taxon>
        <taxon>Clostridiaceae</taxon>
        <taxon>Clostridium</taxon>
    </lineage>
</organism>
<reference evidence="3 4" key="1">
    <citation type="submission" date="2017-10" db="EMBL/GenBank/DDBJ databases">
        <title>Effective Description of Clostridium neonatale sp. nov. linked to necrotizing enterocolitis in neonates and a clarification of species assignable to the genus Clostridium (Prazmowski 1880) emend. Lawson and Rainey 2016.</title>
        <authorList>
            <person name="Bernard K."/>
            <person name="Burdz T."/>
            <person name="Wiebe D."/>
            <person name="Balcewich B."/>
            <person name="Alfa M."/>
            <person name="Bernier A.-M."/>
        </authorList>
    </citation>
    <scope>NUCLEOTIDE SEQUENCE [LARGE SCALE GENOMIC DNA]</scope>
    <source>
        <strain evidence="3 4">LCDC99A005</strain>
    </source>
</reference>
<dbReference type="SUPFAM" id="SSF50891">
    <property type="entry name" value="Cyclophilin-like"/>
    <property type="match status" value="1"/>
</dbReference>
<dbReference type="Pfam" id="PF05913">
    <property type="entry name" value="MupG_C"/>
    <property type="match status" value="1"/>
</dbReference>
<dbReference type="CDD" id="cd00551">
    <property type="entry name" value="AmyAc_family"/>
    <property type="match status" value="1"/>
</dbReference>
<dbReference type="InterPro" id="IPR017853">
    <property type="entry name" value="GH"/>
</dbReference>
<feature type="domain" description="6-phospho-N-acetylmuramidase C-terminal" evidence="1">
    <location>
        <begin position="247"/>
        <end position="362"/>
    </location>
</feature>
<dbReference type="InterPro" id="IPR043894">
    <property type="entry name" value="MupG_C"/>
</dbReference>
<sequence length="362" mass="41838">MKRLGISIYPEHSTKEKDIEYIHLAGKYGFKRVFTCLLSVGKKTKKELLEEFKQLIDTAHEEGMEIIFDVNPKVFDIFNVSYDNLSLFQEINADGIRLDEGFDGIKESLMTYNENNIKIELNASSGNGYIENIMSNFPNRNQLITCHNFYPQKYTGLSLNHFNNCNKLMKSYNLHTAAFVSSNNENTFGPWPVNEGLCTLEMHRGLPIDLQVRHLFATEMIDDVIIANAYASEEELKSCSEINSGILTFGIEFEKQLTNIERNILYYEKNHADRGDVSEYMIRSSEPRAMFSEASIPAENTRDLKRGDVVILNDNYSRYKGELQIALKDMPNDNRKNVIGHIPENELFLLDYMEPRKRFKFK</sequence>
<dbReference type="STRING" id="137838.GCA_001458595_01245"/>
<dbReference type="OrthoDB" id="5809921at2"/>
<accession>A0A2A7MFT3</accession>
<evidence type="ECO:0000313" key="4">
    <source>
        <dbReference type="Proteomes" id="UP000220840"/>
    </source>
</evidence>
<dbReference type="AlphaFoldDB" id="A0A2A7MFT3"/>
<dbReference type="GeneID" id="68876264"/>
<dbReference type="Pfam" id="PF19200">
    <property type="entry name" value="MupG_N"/>
    <property type="match status" value="1"/>
</dbReference>
<dbReference type="InterPro" id="IPR013785">
    <property type="entry name" value="Aldolase_TIM"/>
</dbReference>
<evidence type="ECO:0000259" key="2">
    <source>
        <dbReference type="Pfam" id="PF19200"/>
    </source>
</evidence>
<evidence type="ECO:0000259" key="1">
    <source>
        <dbReference type="Pfam" id="PF05913"/>
    </source>
</evidence>
<dbReference type="InterPro" id="IPR029000">
    <property type="entry name" value="Cyclophilin-like_dom_sf"/>
</dbReference>
<dbReference type="SUPFAM" id="SSF51445">
    <property type="entry name" value="(Trans)glycosidases"/>
    <property type="match status" value="1"/>
</dbReference>
<dbReference type="InterPro" id="IPR008589">
    <property type="entry name" value="MupG"/>
</dbReference>
<feature type="domain" description="6-phospho-N-acetylmuramidase N-terminal" evidence="2">
    <location>
        <begin position="4"/>
        <end position="240"/>
    </location>
</feature>
<keyword evidence="4" id="KW-1185">Reference proteome</keyword>